<dbReference type="NCBIfam" id="TIGR01730">
    <property type="entry name" value="RND_mfp"/>
    <property type="match status" value="1"/>
</dbReference>
<feature type="domain" description="Multidrug resistance protein MdtA-like C-terminal permuted SH3" evidence="5">
    <location>
        <begin position="343"/>
        <end position="389"/>
    </location>
</feature>
<reference evidence="7" key="1">
    <citation type="submission" date="2017-02" db="EMBL/GenBank/DDBJ databases">
        <title>Comparative genomics and description of representatives of a novel lineage of planctomycetes thriving in anoxic sediments.</title>
        <authorList>
            <person name="Spring S."/>
            <person name="Bunk B."/>
            <person name="Sproer C."/>
        </authorList>
    </citation>
    <scope>NUCLEOTIDE SEQUENCE [LARGE SCALE GENOMIC DNA]</scope>
    <source>
        <strain evidence="7">SM-Chi-D1</strain>
    </source>
</reference>
<proteinExistence type="inferred from homology"/>
<dbReference type="OrthoDB" id="9781888at2"/>
<dbReference type="SUPFAM" id="SSF111369">
    <property type="entry name" value="HlyD-like secretion proteins"/>
    <property type="match status" value="1"/>
</dbReference>
<dbReference type="GO" id="GO:0015562">
    <property type="term" value="F:efflux transmembrane transporter activity"/>
    <property type="evidence" value="ECO:0007669"/>
    <property type="project" value="TreeGrafter"/>
</dbReference>
<dbReference type="Gene3D" id="2.40.420.20">
    <property type="match status" value="1"/>
</dbReference>
<evidence type="ECO:0000256" key="1">
    <source>
        <dbReference type="ARBA" id="ARBA00009477"/>
    </source>
</evidence>
<evidence type="ECO:0000313" key="7">
    <source>
        <dbReference type="Proteomes" id="UP000188181"/>
    </source>
</evidence>
<evidence type="ECO:0000256" key="3">
    <source>
        <dbReference type="SAM" id="MobiDB-lite"/>
    </source>
</evidence>
<evidence type="ECO:0000256" key="2">
    <source>
        <dbReference type="SAM" id="Coils"/>
    </source>
</evidence>
<name>A0A1Q2MFV6_9BACT</name>
<organism evidence="6 7">
    <name type="scientific">Limihaloglobus sulfuriphilus</name>
    <dbReference type="NCBI Taxonomy" id="1851148"/>
    <lineage>
        <taxon>Bacteria</taxon>
        <taxon>Pseudomonadati</taxon>
        <taxon>Planctomycetota</taxon>
        <taxon>Phycisphaerae</taxon>
        <taxon>Sedimentisphaerales</taxon>
        <taxon>Sedimentisphaeraceae</taxon>
        <taxon>Limihaloglobus</taxon>
    </lineage>
</organism>
<keyword evidence="4" id="KW-0472">Membrane</keyword>
<dbReference type="AlphaFoldDB" id="A0A1Q2MFV6"/>
<dbReference type="EMBL" id="CP019646">
    <property type="protein sequence ID" value="AQQ71560.1"/>
    <property type="molecule type" value="Genomic_DNA"/>
</dbReference>
<dbReference type="PANTHER" id="PTHR30469">
    <property type="entry name" value="MULTIDRUG RESISTANCE PROTEIN MDTA"/>
    <property type="match status" value="1"/>
</dbReference>
<feature type="compositionally biased region" description="Low complexity" evidence="3">
    <location>
        <begin position="400"/>
        <end position="418"/>
    </location>
</feature>
<dbReference type="Proteomes" id="UP000188181">
    <property type="component" value="Chromosome"/>
</dbReference>
<dbReference type="STRING" id="1851148.SMSP2_01936"/>
<dbReference type="GO" id="GO:1990281">
    <property type="term" value="C:efflux pump complex"/>
    <property type="evidence" value="ECO:0007669"/>
    <property type="project" value="TreeGrafter"/>
</dbReference>
<evidence type="ECO:0000256" key="4">
    <source>
        <dbReference type="SAM" id="Phobius"/>
    </source>
</evidence>
<dbReference type="Pfam" id="PF25967">
    <property type="entry name" value="RND-MFP_C"/>
    <property type="match status" value="1"/>
</dbReference>
<keyword evidence="4" id="KW-0812">Transmembrane</keyword>
<dbReference type="RefSeq" id="WP_146683725.1">
    <property type="nucleotide sequence ID" value="NZ_CP019646.1"/>
</dbReference>
<sequence length="425" mass="47348">MPEEKSSFSEHKTLNVLGSILFKLVVPVLIIISAIGFYKHQIETGPKAEQKPPKRQARLVECISVERDNVSADVACMGNVIAAQEVTLMPEVVGQINWVSQSLIPGGIVAQASPIAAIDDSDYLYALKQRQGELAQARLALKLEYGNQSLAKREYELLGEVVEKDDTDLVLRKPHLESARAALDSAQAAVEKARLDIERCKITAPFNAVVQQKHIDLGTRVSQSSPIVTLAGTDEYWVEALVPVDELVWIDIPGGKVKEGSKVKIFNQAWGNEQFRTGRVLRLIGELESRGRMARVLISIKDPLSLKPENKDKPRLLIGSFVDVRIEGRRIESVIPLSREYVRDGSFVWVMNDEELLEMRPIKTAFKSRQNVYITEGIEPGEKIVTTNIAAPVEGMPLRESSSIEAELESSSESNNEEYQPRKDR</sequence>
<dbReference type="Gene3D" id="2.40.50.100">
    <property type="match status" value="1"/>
</dbReference>
<dbReference type="InterPro" id="IPR058627">
    <property type="entry name" value="MdtA-like_C"/>
</dbReference>
<dbReference type="Gene3D" id="2.40.30.170">
    <property type="match status" value="1"/>
</dbReference>
<protein>
    <submittedName>
        <fullName evidence="6">Multidrug transporter MdtA</fullName>
    </submittedName>
</protein>
<evidence type="ECO:0000259" key="5">
    <source>
        <dbReference type="Pfam" id="PF25967"/>
    </source>
</evidence>
<feature type="transmembrane region" description="Helical" evidence="4">
    <location>
        <begin position="20"/>
        <end position="38"/>
    </location>
</feature>
<keyword evidence="4" id="KW-1133">Transmembrane helix</keyword>
<keyword evidence="7" id="KW-1185">Reference proteome</keyword>
<accession>A0A1Q2MFV6</accession>
<dbReference type="InterPro" id="IPR006143">
    <property type="entry name" value="RND_pump_MFP"/>
</dbReference>
<feature type="coiled-coil region" evidence="2">
    <location>
        <begin position="176"/>
        <end position="203"/>
    </location>
</feature>
<dbReference type="KEGG" id="pbas:SMSP2_01936"/>
<evidence type="ECO:0000313" key="6">
    <source>
        <dbReference type="EMBL" id="AQQ71560.1"/>
    </source>
</evidence>
<comment type="similarity">
    <text evidence="1">Belongs to the membrane fusion protein (MFP) (TC 8.A.1) family.</text>
</comment>
<dbReference type="Gene3D" id="1.10.287.470">
    <property type="entry name" value="Helix hairpin bin"/>
    <property type="match status" value="1"/>
</dbReference>
<gene>
    <name evidence="6" type="primary">mdtA_2</name>
    <name evidence="6" type="ORF">SMSP2_01936</name>
</gene>
<feature type="region of interest" description="Disordered" evidence="3">
    <location>
        <begin position="395"/>
        <end position="425"/>
    </location>
</feature>
<keyword evidence="2" id="KW-0175">Coiled coil</keyword>